<proteinExistence type="predicted"/>
<protein>
    <submittedName>
        <fullName evidence="1">Uncharacterized protein</fullName>
    </submittedName>
</protein>
<comment type="caution">
    <text evidence="1">The sequence shown here is derived from an EMBL/GenBank/DDBJ whole genome shotgun (WGS) entry which is preliminary data.</text>
</comment>
<name>A0A5B7JUK8_PORTR</name>
<sequence length="65" mass="7394">MVRDSAWLTPGLSKSPVMAKEKVKRFHGFQKRLCNSWDLVSLKRTVTIYSLGFNPKKSPSSTHNT</sequence>
<evidence type="ECO:0000313" key="2">
    <source>
        <dbReference type="Proteomes" id="UP000324222"/>
    </source>
</evidence>
<accession>A0A5B7JUK8</accession>
<dbReference type="EMBL" id="VSRR010123484">
    <property type="protein sequence ID" value="MPD00561.1"/>
    <property type="molecule type" value="Genomic_DNA"/>
</dbReference>
<reference evidence="1 2" key="1">
    <citation type="submission" date="2019-05" db="EMBL/GenBank/DDBJ databases">
        <title>Another draft genome of Portunus trituberculatus and its Hox gene families provides insights of decapod evolution.</title>
        <authorList>
            <person name="Jeong J.-H."/>
            <person name="Song I."/>
            <person name="Kim S."/>
            <person name="Choi T."/>
            <person name="Kim D."/>
            <person name="Ryu S."/>
            <person name="Kim W."/>
        </authorList>
    </citation>
    <scope>NUCLEOTIDE SEQUENCE [LARGE SCALE GENOMIC DNA]</scope>
    <source>
        <tissue evidence="1">Muscle</tissue>
    </source>
</reference>
<evidence type="ECO:0000313" key="1">
    <source>
        <dbReference type="EMBL" id="MPD00561.1"/>
    </source>
</evidence>
<gene>
    <name evidence="1" type="ORF">E2C01_096042</name>
</gene>
<dbReference type="AlphaFoldDB" id="A0A5B7JUK8"/>
<organism evidence="1 2">
    <name type="scientific">Portunus trituberculatus</name>
    <name type="common">Swimming crab</name>
    <name type="synonym">Neptunus trituberculatus</name>
    <dbReference type="NCBI Taxonomy" id="210409"/>
    <lineage>
        <taxon>Eukaryota</taxon>
        <taxon>Metazoa</taxon>
        <taxon>Ecdysozoa</taxon>
        <taxon>Arthropoda</taxon>
        <taxon>Crustacea</taxon>
        <taxon>Multicrustacea</taxon>
        <taxon>Malacostraca</taxon>
        <taxon>Eumalacostraca</taxon>
        <taxon>Eucarida</taxon>
        <taxon>Decapoda</taxon>
        <taxon>Pleocyemata</taxon>
        <taxon>Brachyura</taxon>
        <taxon>Eubrachyura</taxon>
        <taxon>Portunoidea</taxon>
        <taxon>Portunidae</taxon>
        <taxon>Portuninae</taxon>
        <taxon>Portunus</taxon>
    </lineage>
</organism>
<dbReference type="Proteomes" id="UP000324222">
    <property type="component" value="Unassembled WGS sequence"/>
</dbReference>
<keyword evidence="2" id="KW-1185">Reference proteome</keyword>